<sequence>MSRKVYLLTNSKYELTEEDNETLYYKINKPDREHLWPSTVLGKLLTEFAVITFLEGKQYIHTHLSDKDPIISQCFRSKKLTFDPFQRKSAAMILNVSIPDRERVDLSSRGPPSSESKGPLVSM</sequence>
<proteinExistence type="predicted"/>
<dbReference type="Proteomes" id="UP001054837">
    <property type="component" value="Unassembled WGS sequence"/>
</dbReference>
<comment type="caution">
    <text evidence="2">The sequence shown here is derived from an EMBL/GenBank/DDBJ whole genome shotgun (WGS) entry which is preliminary data.</text>
</comment>
<evidence type="ECO:0000313" key="2">
    <source>
        <dbReference type="EMBL" id="GIX67516.1"/>
    </source>
</evidence>
<evidence type="ECO:0000256" key="1">
    <source>
        <dbReference type="SAM" id="MobiDB-lite"/>
    </source>
</evidence>
<dbReference type="EMBL" id="BPLQ01000097">
    <property type="protein sequence ID" value="GIX67516.1"/>
    <property type="molecule type" value="Genomic_DNA"/>
</dbReference>
<name>A0AAV4M4Z0_9ARAC</name>
<accession>A0AAV4M4Z0</accession>
<keyword evidence="3" id="KW-1185">Reference proteome</keyword>
<reference evidence="2 3" key="1">
    <citation type="submission" date="2021-06" db="EMBL/GenBank/DDBJ databases">
        <title>Caerostris darwini draft genome.</title>
        <authorList>
            <person name="Kono N."/>
            <person name="Arakawa K."/>
        </authorList>
    </citation>
    <scope>NUCLEOTIDE SEQUENCE [LARGE SCALE GENOMIC DNA]</scope>
</reference>
<dbReference type="AlphaFoldDB" id="A0AAV4M4Z0"/>
<evidence type="ECO:0000313" key="3">
    <source>
        <dbReference type="Proteomes" id="UP001054837"/>
    </source>
</evidence>
<gene>
    <name evidence="2" type="ORF">CDAR_17351</name>
</gene>
<feature type="region of interest" description="Disordered" evidence="1">
    <location>
        <begin position="103"/>
        <end position="123"/>
    </location>
</feature>
<protein>
    <submittedName>
        <fullName evidence="2">Uncharacterized protein</fullName>
    </submittedName>
</protein>
<organism evidence="2 3">
    <name type="scientific">Caerostris darwini</name>
    <dbReference type="NCBI Taxonomy" id="1538125"/>
    <lineage>
        <taxon>Eukaryota</taxon>
        <taxon>Metazoa</taxon>
        <taxon>Ecdysozoa</taxon>
        <taxon>Arthropoda</taxon>
        <taxon>Chelicerata</taxon>
        <taxon>Arachnida</taxon>
        <taxon>Araneae</taxon>
        <taxon>Araneomorphae</taxon>
        <taxon>Entelegynae</taxon>
        <taxon>Araneoidea</taxon>
        <taxon>Araneidae</taxon>
        <taxon>Caerostris</taxon>
    </lineage>
</organism>